<evidence type="ECO:0000259" key="2">
    <source>
        <dbReference type="Pfam" id="PF13473"/>
    </source>
</evidence>
<sequence>MLFRFMLAVALPGAFALSGFALAADPLPVLVIHGQQFEPRELALLAGTKLKLVVRNRDALPAEFESYDLSREVLVPANSEVTIYVGPLEPGRYQFFNDFNRAMQGTVVAKRN</sequence>
<evidence type="ECO:0000313" key="3">
    <source>
        <dbReference type="EMBL" id="GEP32140.1"/>
    </source>
</evidence>
<feature type="chain" id="PRO_5021818740" description="EfeO-type cupredoxin-like domain-containing protein" evidence="1">
    <location>
        <begin position="24"/>
        <end position="112"/>
    </location>
</feature>
<evidence type="ECO:0000256" key="1">
    <source>
        <dbReference type="SAM" id="SignalP"/>
    </source>
</evidence>
<keyword evidence="1" id="KW-0732">Signal</keyword>
<dbReference type="AlphaFoldDB" id="A0A512LCC3"/>
<keyword evidence="4" id="KW-1185">Reference proteome</keyword>
<dbReference type="RefSeq" id="WP_223264655.1">
    <property type="nucleotide sequence ID" value="NZ_AP021884.1"/>
</dbReference>
<reference evidence="3 4" key="1">
    <citation type="submission" date="2019-07" db="EMBL/GenBank/DDBJ databases">
        <title>Whole genome shotgun sequence of Thiobacillus plumbophilus NBRC 107929.</title>
        <authorList>
            <person name="Hosoyama A."/>
            <person name="Uohara A."/>
            <person name="Ohji S."/>
            <person name="Ichikawa N."/>
        </authorList>
    </citation>
    <scope>NUCLEOTIDE SEQUENCE [LARGE SCALE GENOMIC DNA]</scope>
    <source>
        <strain evidence="3 4">NBRC 107929</strain>
    </source>
</reference>
<comment type="caution">
    <text evidence="3">The sequence shown here is derived from an EMBL/GenBank/DDBJ whole genome shotgun (WGS) entry which is preliminary data.</text>
</comment>
<feature type="signal peptide" evidence="1">
    <location>
        <begin position="1"/>
        <end position="23"/>
    </location>
</feature>
<gene>
    <name evidence="3" type="ORF">TPL01_32780</name>
</gene>
<dbReference type="Pfam" id="PF13473">
    <property type="entry name" value="Cupredoxin_1"/>
    <property type="match status" value="1"/>
</dbReference>
<dbReference type="EMBL" id="BKAD01000050">
    <property type="protein sequence ID" value="GEP32140.1"/>
    <property type="molecule type" value="Genomic_DNA"/>
</dbReference>
<evidence type="ECO:0000313" key="4">
    <source>
        <dbReference type="Proteomes" id="UP000321337"/>
    </source>
</evidence>
<dbReference type="InterPro" id="IPR028096">
    <property type="entry name" value="EfeO_Cupredoxin"/>
</dbReference>
<dbReference type="Gene3D" id="2.60.40.420">
    <property type="entry name" value="Cupredoxins - blue copper proteins"/>
    <property type="match status" value="1"/>
</dbReference>
<organism evidence="3 4">
    <name type="scientific">Sulfuriferula plumbiphila</name>
    <dbReference type="NCBI Taxonomy" id="171865"/>
    <lineage>
        <taxon>Bacteria</taxon>
        <taxon>Pseudomonadati</taxon>
        <taxon>Pseudomonadota</taxon>
        <taxon>Betaproteobacteria</taxon>
        <taxon>Nitrosomonadales</taxon>
        <taxon>Sulfuricellaceae</taxon>
        <taxon>Sulfuriferula</taxon>
    </lineage>
</organism>
<name>A0A512LCC3_9PROT</name>
<dbReference type="InterPro" id="IPR008972">
    <property type="entry name" value="Cupredoxin"/>
</dbReference>
<protein>
    <recommendedName>
        <fullName evidence="2">EfeO-type cupredoxin-like domain-containing protein</fullName>
    </recommendedName>
</protein>
<dbReference type="Proteomes" id="UP000321337">
    <property type="component" value="Unassembled WGS sequence"/>
</dbReference>
<accession>A0A512LCC3</accession>
<proteinExistence type="predicted"/>
<feature type="domain" description="EfeO-type cupredoxin-like" evidence="2">
    <location>
        <begin position="14"/>
        <end position="109"/>
    </location>
</feature>
<dbReference type="SUPFAM" id="SSF49503">
    <property type="entry name" value="Cupredoxins"/>
    <property type="match status" value="1"/>
</dbReference>